<dbReference type="EMBL" id="JACHLX010000001">
    <property type="protein sequence ID" value="MBB5809118.1"/>
    <property type="molecule type" value="Genomic_DNA"/>
</dbReference>
<comment type="caution">
    <text evidence="2">The sequence shown here is derived from an EMBL/GenBank/DDBJ whole genome shotgun (WGS) entry which is preliminary data.</text>
</comment>
<sequence length="319" mass="33464">MNTATKVTTFAASFAVVVGAAYALGTVIGPVAAMVDPAGHPTRKPSEGHADGHQASAHEAPPAGGLQSSDGGYTLELKTPHLEADRRAELRFAIRDKEGRPVTAYRTEHGKQLHLIVASRDLSSYQHLHPTRAADGTWSAPITLPDAGDYRAFADFTPAAEGSKNLTLGADLAASGTYQPKALPAPSRTAEVDDYTVTLDGRLRPGSAQELTLTVSKQARPVTDLQPYLGAYGHLVALRSGDLAYLHVHPHGTPGDGTTRPGPDISFTATAPSAGAYRLFLDFQHKDTVRTVAFTVHAAESGEEPSGPAGGSDSGDHQH</sequence>
<evidence type="ECO:0000313" key="2">
    <source>
        <dbReference type="EMBL" id="MBB5809118.1"/>
    </source>
</evidence>
<proteinExistence type="predicted"/>
<evidence type="ECO:0000256" key="1">
    <source>
        <dbReference type="SAM" id="MobiDB-lite"/>
    </source>
</evidence>
<name>A0AA89PUX1_STRCU</name>
<evidence type="ECO:0000313" key="3">
    <source>
        <dbReference type="Proteomes" id="UP000579531"/>
    </source>
</evidence>
<feature type="region of interest" description="Disordered" evidence="1">
    <location>
        <begin position="297"/>
        <end position="319"/>
    </location>
</feature>
<accession>A0AA89PUX1</accession>
<protein>
    <recommendedName>
        <fullName evidence="4">Secreted protein</fullName>
    </recommendedName>
</protein>
<dbReference type="GeneID" id="93836531"/>
<feature type="region of interest" description="Disordered" evidence="1">
    <location>
        <begin position="38"/>
        <end position="74"/>
    </location>
</feature>
<keyword evidence="3" id="KW-1185">Reference proteome</keyword>
<dbReference type="Proteomes" id="UP000579531">
    <property type="component" value="Unassembled WGS sequence"/>
</dbReference>
<gene>
    <name evidence="2" type="ORF">HNR72_000146</name>
</gene>
<dbReference type="AlphaFoldDB" id="A0AA89PUX1"/>
<organism evidence="2 3">
    <name type="scientific">Streptomyces collinus</name>
    <dbReference type="NCBI Taxonomy" id="42684"/>
    <lineage>
        <taxon>Bacteria</taxon>
        <taxon>Bacillati</taxon>
        <taxon>Actinomycetota</taxon>
        <taxon>Actinomycetes</taxon>
        <taxon>Kitasatosporales</taxon>
        <taxon>Streptomycetaceae</taxon>
        <taxon>Streptomyces</taxon>
    </lineage>
</organism>
<evidence type="ECO:0008006" key="4">
    <source>
        <dbReference type="Google" id="ProtNLM"/>
    </source>
</evidence>
<dbReference type="RefSeq" id="WP_184842217.1">
    <property type="nucleotide sequence ID" value="NZ_BAABFE010000019.1"/>
</dbReference>
<reference evidence="2 3" key="1">
    <citation type="submission" date="2020-08" db="EMBL/GenBank/DDBJ databases">
        <title>Sequencing the genomes of 1000 actinobacteria strains.</title>
        <authorList>
            <person name="Klenk H.-P."/>
        </authorList>
    </citation>
    <scope>NUCLEOTIDE SEQUENCE [LARGE SCALE GENOMIC DNA]</scope>
    <source>
        <strain evidence="2 3">DSM 40129</strain>
    </source>
</reference>